<dbReference type="Proteomes" id="UP000297245">
    <property type="component" value="Unassembled WGS sequence"/>
</dbReference>
<evidence type="ECO:0000313" key="1">
    <source>
        <dbReference type="EMBL" id="THU82752.1"/>
    </source>
</evidence>
<dbReference type="CDD" id="cd23428">
    <property type="entry name" value="beta-trefoil_Ricin_SPI"/>
    <property type="match status" value="1"/>
</dbReference>
<dbReference type="OrthoDB" id="3439489at2759"/>
<name>A0A4S8LK56_DENBC</name>
<evidence type="ECO:0000313" key="3">
    <source>
        <dbReference type="Proteomes" id="UP000297245"/>
    </source>
</evidence>
<dbReference type="GO" id="GO:0004867">
    <property type="term" value="F:serine-type endopeptidase inhibitor activity"/>
    <property type="evidence" value="ECO:0007669"/>
    <property type="project" value="InterPro"/>
</dbReference>
<proteinExistence type="predicted"/>
<protein>
    <submittedName>
        <fullName evidence="2">Serine protease inhibitor</fullName>
    </submittedName>
</protein>
<dbReference type="InterPro" id="IPR031755">
    <property type="entry name" value="Inhibitor_I66"/>
</dbReference>
<reference evidence="2 3" key="1">
    <citation type="journal article" date="2019" name="Nat. Ecol. Evol.">
        <title>Megaphylogeny resolves global patterns of mushroom evolution.</title>
        <authorList>
            <person name="Varga T."/>
            <person name="Krizsan K."/>
            <person name="Foldi C."/>
            <person name="Dima B."/>
            <person name="Sanchez-Garcia M."/>
            <person name="Sanchez-Ramirez S."/>
            <person name="Szollosi G.J."/>
            <person name="Szarkandi J.G."/>
            <person name="Papp V."/>
            <person name="Albert L."/>
            <person name="Andreopoulos W."/>
            <person name="Angelini C."/>
            <person name="Antonin V."/>
            <person name="Barry K.W."/>
            <person name="Bougher N.L."/>
            <person name="Buchanan P."/>
            <person name="Buyck B."/>
            <person name="Bense V."/>
            <person name="Catcheside P."/>
            <person name="Chovatia M."/>
            <person name="Cooper J."/>
            <person name="Damon W."/>
            <person name="Desjardin D."/>
            <person name="Finy P."/>
            <person name="Geml J."/>
            <person name="Haridas S."/>
            <person name="Hughes K."/>
            <person name="Justo A."/>
            <person name="Karasinski D."/>
            <person name="Kautmanova I."/>
            <person name="Kiss B."/>
            <person name="Kocsube S."/>
            <person name="Kotiranta H."/>
            <person name="LaButti K.M."/>
            <person name="Lechner B.E."/>
            <person name="Liimatainen K."/>
            <person name="Lipzen A."/>
            <person name="Lukacs Z."/>
            <person name="Mihaltcheva S."/>
            <person name="Morgado L.N."/>
            <person name="Niskanen T."/>
            <person name="Noordeloos M.E."/>
            <person name="Ohm R.A."/>
            <person name="Ortiz-Santana B."/>
            <person name="Ovrebo C."/>
            <person name="Racz N."/>
            <person name="Riley R."/>
            <person name="Savchenko A."/>
            <person name="Shiryaev A."/>
            <person name="Soop K."/>
            <person name="Spirin V."/>
            <person name="Szebenyi C."/>
            <person name="Tomsovsky M."/>
            <person name="Tulloss R.E."/>
            <person name="Uehling J."/>
            <person name="Grigoriev I.V."/>
            <person name="Vagvolgyi C."/>
            <person name="Papp T."/>
            <person name="Martin F.M."/>
            <person name="Miettinen O."/>
            <person name="Hibbett D.S."/>
            <person name="Nagy L.G."/>
        </authorList>
    </citation>
    <scope>NUCLEOTIDE SEQUENCE [LARGE SCALE GENOMIC DNA]</scope>
    <source>
        <strain evidence="2 3">CBS 962.96</strain>
    </source>
</reference>
<sequence>MSLESGVYIIRNRDNSVNRNLAEDRSLNPKRVVLLPPDAQSEDIKWEIEKLDHNSYTLKARGAPTANIDNLVFALLINEDEAEEWRIEAVPQHGENRYIITTQDQQNGWVAPDTLEEQINCKPLVVMQSLPPQYPPTEVFEIIPATAH</sequence>
<organism evidence="2 3">
    <name type="scientific">Dendrothele bispora (strain CBS 962.96)</name>
    <dbReference type="NCBI Taxonomy" id="1314807"/>
    <lineage>
        <taxon>Eukaryota</taxon>
        <taxon>Fungi</taxon>
        <taxon>Dikarya</taxon>
        <taxon>Basidiomycota</taxon>
        <taxon>Agaricomycotina</taxon>
        <taxon>Agaricomycetes</taxon>
        <taxon>Agaricomycetidae</taxon>
        <taxon>Agaricales</taxon>
        <taxon>Agaricales incertae sedis</taxon>
        <taxon>Dendrothele</taxon>
    </lineage>
</organism>
<dbReference type="EMBL" id="ML179710">
    <property type="protein sequence ID" value="THU82752.1"/>
    <property type="molecule type" value="Genomic_DNA"/>
</dbReference>
<dbReference type="EMBL" id="ML179363">
    <property type="protein sequence ID" value="THU89586.1"/>
    <property type="molecule type" value="Genomic_DNA"/>
</dbReference>
<gene>
    <name evidence="2" type="ORF">K435DRAFT_729002</name>
    <name evidence="1" type="ORF">K435DRAFT_844287</name>
</gene>
<accession>A0A4S8LK56</accession>
<dbReference type="Pfam" id="PF16850">
    <property type="entry name" value="Inhibitor_I66"/>
    <property type="match status" value="1"/>
</dbReference>
<dbReference type="Gene3D" id="2.80.10.50">
    <property type="match status" value="1"/>
</dbReference>
<dbReference type="AlphaFoldDB" id="A0A4S8LK56"/>
<keyword evidence="3" id="KW-1185">Reference proteome</keyword>
<evidence type="ECO:0000313" key="2">
    <source>
        <dbReference type="EMBL" id="THU89586.1"/>
    </source>
</evidence>